<sequence length="166" mass="19099">MISANNFRIAIADQENKEAALTARKGVAKSTRKPLGERTINQTPLQKHIKVTPLKDCNINMQNVPKKENVQKPQAKNTYPEWYADVCSFKNIEDDYEDICSKSDRLDPKGILNFMLHPKTPPYYDNSKFFTPVLETPPKSIYDYYDDDDNILEIPITDVELPNFSL</sequence>
<accession>A0AAN7SP98</accession>
<gene>
    <name evidence="1" type="ORF">RN001_011882</name>
</gene>
<proteinExistence type="predicted"/>
<organism evidence="1 2">
    <name type="scientific">Aquatica leii</name>
    <dbReference type="NCBI Taxonomy" id="1421715"/>
    <lineage>
        <taxon>Eukaryota</taxon>
        <taxon>Metazoa</taxon>
        <taxon>Ecdysozoa</taxon>
        <taxon>Arthropoda</taxon>
        <taxon>Hexapoda</taxon>
        <taxon>Insecta</taxon>
        <taxon>Pterygota</taxon>
        <taxon>Neoptera</taxon>
        <taxon>Endopterygota</taxon>
        <taxon>Coleoptera</taxon>
        <taxon>Polyphaga</taxon>
        <taxon>Elateriformia</taxon>
        <taxon>Elateroidea</taxon>
        <taxon>Lampyridae</taxon>
        <taxon>Luciolinae</taxon>
        <taxon>Aquatica</taxon>
    </lineage>
</organism>
<reference evidence="2" key="1">
    <citation type="submission" date="2023-01" db="EMBL/GenBank/DDBJ databases">
        <title>Key to firefly adult light organ development and bioluminescence: homeobox transcription factors regulate luciferase expression and transportation to peroxisome.</title>
        <authorList>
            <person name="Fu X."/>
        </authorList>
    </citation>
    <scope>NUCLEOTIDE SEQUENCE [LARGE SCALE GENOMIC DNA]</scope>
</reference>
<dbReference type="EMBL" id="JARPUR010000005">
    <property type="protein sequence ID" value="KAK4875460.1"/>
    <property type="molecule type" value="Genomic_DNA"/>
</dbReference>
<keyword evidence="2" id="KW-1185">Reference proteome</keyword>
<evidence type="ECO:0000313" key="2">
    <source>
        <dbReference type="Proteomes" id="UP001353858"/>
    </source>
</evidence>
<comment type="caution">
    <text evidence="1">The sequence shown here is derived from an EMBL/GenBank/DDBJ whole genome shotgun (WGS) entry which is preliminary data.</text>
</comment>
<dbReference type="AlphaFoldDB" id="A0AAN7SP98"/>
<evidence type="ECO:0008006" key="3">
    <source>
        <dbReference type="Google" id="ProtNLM"/>
    </source>
</evidence>
<dbReference type="Proteomes" id="UP001353858">
    <property type="component" value="Unassembled WGS sequence"/>
</dbReference>
<protein>
    <recommendedName>
        <fullName evidence="3">Securin</fullName>
    </recommendedName>
</protein>
<name>A0AAN7SP98_9COLE</name>
<evidence type="ECO:0000313" key="1">
    <source>
        <dbReference type="EMBL" id="KAK4875460.1"/>
    </source>
</evidence>